<dbReference type="AlphaFoldDB" id="A0A1E3RRM0"/>
<dbReference type="InterPro" id="IPR029058">
    <property type="entry name" value="AB_hydrolase_fold"/>
</dbReference>
<dbReference type="SUPFAM" id="SSF53474">
    <property type="entry name" value="alpha/beta-Hydrolases"/>
    <property type="match status" value="1"/>
</dbReference>
<evidence type="ECO:0000256" key="3">
    <source>
        <dbReference type="SAM" id="SignalP"/>
    </source>
</evidence>
<protein>
    <submittedName>
        <fullName evidence="4">Esterase</fullName>
    </submittedName>
</protein>
<dbReference type="EMBL" id="MIHA01000001">
    <property type="protein sequence ID" value="ODQ92556.1"/>
    <property type="molecule type" value="Genomic_DNA"/>
</dbReference>
<reference evidence="5" key="1">
    <citation type="submission" date="2016-09" db="EMBL/GenBank/DDBJ databases">
        <authorList>
            <person name="Greninger A.L."/>
            <person name="Jerome K.R."/>
            <person name="Mcnair B."/>
            <person name="Wallis C."/>
            <person name="Fang F."/>
        </authorList>
    </citation>
    <scope>NUCLEOTIDE SEQUENCE [LARGE SCALE GENOMIC DNA]</scope>
    <source>
        <strain evidence="5">M6</strain>
    </source>
</reference>
<feature type="signal peptide" evidence="3">
    <location>
        <begin position="1"/>
        <end position="25"/>
    </location>
</feature>
<evidence type="ECO:0000313" key="4">
    <source>
        <dbReference type="EMBL" id="ODQ92556.1"/>
    </source>
</evidence>
<evidence type="ECO:0000256" key="2">
    <source>
        <dbReference type="ARBA" id="ARBA00022801"/>
    </source>
</evidence>
<dbReference type="PANTHER" id="PTHR43037">
    <property type="entry name" value="UNNAMED PRODUCT-RELATED"/>
    <property type="match status" value="1"/>
</dbReference>
<dbReference type="PANTHER" id="PTHR43037:SF1">
    <property type="entry name" value="BLL1128 PROTEIN"/>
    <property type="match status" value="1"/>
</dbReference>
<proteinExistence type="predicted"/>
<gene>
    <name evidence="4" type="ORF">BHQ18_02205</name>
</gene>
<organism evidence="4 5">
    <name type="scientific">Mycolicibacterium flavescens</name>
    <name type="common">Mycobacterium flavescens</name>
    <dbReference type="NCBI Taxonomy" id="1776"/>
    <lineage>
        <taxon>Bacteria</taxon>
        <taxon>Bacillati</taxon>
        <taxon>Actinomycetota</taxon>
        <taxon>Actinomycetes</taxon>
        <taxon>Mycobacteriales</taxon>
        <taxon>Mycobacteriaceae</taxon>
        <taxon>Mycolicibacterium</taxon>
    </lineage>
</organism>
<dbReference type="Gene3D" id="3.40.50.1820">
    <property type="entry name" value="alpha/beta hydrolase"/>
    <property type="match status" value="1"/>
</dbReference>
<sequence length="287" mass="29123">MNVIFRGAAVLAGLFLGVSAPPVAAFPGGDAAGALTVGGLNRTYQVHTPPGPDDPAGLVVNLHGAGMTGVAQSEATNYDAIADQHRFVVAYPDGVDMSWADGRGASVPDRQGVDDVGFIVALVDRLRQEHDIEPGRVFATGTSAGGFMASRLGCQRADVFAAIAPVAASFTSTLPCAPSQAVSVLEVNGTADPVVPFGGGPMVGRGGPSTILGPAAMAQRWREVNGCPPPVEEVIGPVRRLSAAGCAGGTEVVFVQIDGGGHVWPGGFLSPFDASHATGQFFATHGR</sequence>
<dbReference type="GO" id="GO:0005576">
    <property type="term" value="C:extracellular region"/>
    <property type="evidence" value="ECO:0007669"/>
    <property type="project" value="InterPro"/>
</dbReference>
<accession>A0A1E3RRM0</accession>
<evidence type="ECO:0000313" key="5">
    <source>
        <dbReference type="Proteomes" id="UP000094053"/>
    </source>
</evidence>
<evidence type="ECO:0000256" key="1">
    <source>
        <dbReference type="ARBA" id="ARBA00022729"/>
    </source>
</evidence>
<dbReference type="InterPro" id="IPR010126">
    <property type="entry name" value="Esterase_phb"/>
</dbReference>
<keyword evidence="5" id="KW-1185">Reference proteome</keyword>
<dbReference type="Proteomes" id="UP000094053">
    <property type="component" value="Unassembled WGS sequence"/>
</dbReference>
<comment type="caution">
    <text evidence="4">The sequence shown here is derived from an EMBL/GenBank/DDBJ whole genome shotgun (WGS) entry which is preliminary data.</text>
</comment>
<dbReference type="Pfam" id="PF10503">
    <property type="entry name" value="Esterase_PHB"/>
    <property type="match status" value="1"/>
</dbReference>
<dbReference type="InterPro" id="IPR050955">
    <property type="entry name" value="Plant_Biomass_Hydrol_Est"/>
</dbReference>
<name>A0A1E3RRM0_MYCFV</name>
<keyword evidence="2" id="KW-0378">Hydrolase</keyword>
<feature type="chain" id="PRO_5009135154" evidence="3">
    <location>
        <begin position="26"/>
        <end position="287"/>
    </location>
</feature>
<dbReference type="STRING" id="1776.BHQ18_02205"/>
<keyword evidence="1 3" id="KW-0732">Signal</keyword>
<dbReference type="GO" id="GO:0016787">
    <property type="term" value="F:hydrolase activity"/>
    <property type="evidence" value="ECO:0007669"/>
    <property type="project" value="UniProtKB-KW"/>
</dbReference>